<dbReference type="AlphaFoldDB" id="A0A7T2LN67"/>
<accession>A0A7T2LN67</accession>
<dbReference type="EMBL" id="CP065592">
    <property type="protein sequence ID" value="QPQ56048.1"/>
    <property type="molecule type" value="Genomic_DNA"/>
</dbReference>
<dbReference type="KEGG" id="sflv:IC614_05590"/>
<organism evidence="1 2">
    <name type="scientific">Allosphingosinicella flava</name>
    <dbReference type="NCBI Taxonomy" id="2771430"/>
    <lineage>
        <taxon>Bacteria</taxon>
        <taxon>Pseudomonadati</taxon>
        <taxon>Pseudomonadota</taxon>
        <taxon>Alphaproteobacteria</taxon>
        <taxon>Sphingomonadales</taxon>
        <taxon>Sphingomonadaceae</taxon>
        <taxon>Allosphingosinicella</taxon>
    </lineage>
</organism>
<name>A0A7T2LN67_9SPHN</name>
<reference evidence="1 2" key="1">
    <citation type="submission" date="2020-11" db="EMBL/GenBank/DDBJ databases">
        <title>Genome seq and assembly of Sphingosinicella sp.</title>
        <authorList>
            <person name="Chhetri G."/>
        </authorList>
    </citation>
    <scope>NUCLEOTIDE SEQUENCE [LARGE SCALE GENOMIC DNA]</scope>
    <source>
        <strain evidence="1 2">UDD2</strain>
    </source>
</reference>
<sequence>MILLSAALFLLSAADGAEQLRPIPAGNVAQVVVHQRTIIRIPVRLRQPSATTAVDWEERRGPDCIPTAQIVGATFLGQNSVDLILKNNRRIRARLENKCPALDYYYGFYLTRSSDGKICADRDLIRSRVGGQCEIEAFRTLTAAPKR</sequence>
<proteinExistence type="predicted"/>
<protein>
    <submittedName>
        <fullName evidence="1">Uncharacterized protein</fullName>
    </submittedName>
</protein>
<dbReference type="RefSeq" id="WP_200972908.1">
    <property type="nucleotide sequence ID" value="NZ_CP065592.1"/>
</dbReference>
<evidence type="ECO:0000313" key="2">
    <source>
        <dbReference type="Proteomes" id="UP000594873"/>
    </source>
</evidence>
<evidence type="ECO:0000313" key="1">
    <source>
        <dbReference type="EMBL" id="QPQ56048.1"/>
    </source>
</evidence>
<gene>
    <name evidence="1" type="ORF">IC614_05590</name>
</gene>
<keyword evidence="2" id="KW-1185">Reference proteome</keyword>
<dbReference type="Proteomes" id="UP000594873">
    <property type="component" value="Chromosome"/>
</dbReference>